<proteinExistence type="predicted"/>
<dbReference type="AlphaFoldDB" id="A0A840CD71"/>
<dbReference type="InterPro" id="IPR009506">
    <property type="entry name" value="YjiS-like"/>
</dbReference>
<dbReference type="Proteomes" id="UP000585681">
    <property type="component" value="Unassembled WGS sequence"/>
</dbReference>
<evidence type="ECO:0000259" key="1">
    <source>
        <dbReference type="Pfam" id="PF06568"/>
    </source>
</evidence>
<accession>A0A840CD71</accession>
<evidence type="ECO:0000313" key="3">
    <source>
        <dbReference type="Proteomes" id="UP000585681"/>
    </source>
</evidence>
<name>A0A840CD71_9RHOB</name>
<gene>
    <name evidence="2" type="ORF">GGR17_003114</name>
</gene>
<organism evidence="2 3">
    <name type="scientific">Actibacterium naphthalenivorans</name>
    <dbReference type="NCBI Taxonomy" id="1614693"/>
    <lineage>
        <taxon>Bacteria</taxon>
        <taxon>Pseudomonadati</taxon>
        <taxon>Pseudomonadota</taxon>
        <taxon>Alphaproteobacteria</taxon>
        <taxon>Rhodobacterales</taxon>
        <taxon>Roseobacteraceae</taxon>
        <taxon>Actibacterium</taxon>
    </lineage>
</organism>
<dbReference type="Pfam" id="PF06568">
    <property type="entry name" value="YjiS-like"/>
    <property type="match status" value="1"/>
</dbReference>
<dbReference type="EMBL" id="JACIEQ010000005">
    <property type="protein sequence ID" value="MBB4023285.1"/>
    <property type="molecule type" value="Genomic_DNA"/>
</dbReference>
<keyword evidence="3" id="KW-1185">Reference proteome</keyword>
<dbReference type="RefSeq" id="WP_157445585.1">
    <property type="nucleotide sequence ID" value="NZ_JACIEQ010000005.1"/>
</dbReference>
<feature type="domain" description="YjiS-like" evidence="1">
    <location>
        <begin position="23"/>
        <end position="56"/>
    </location>
</feature>
<sequence>MKTLTAPAAPRRRRLRLRFAPLTALMRWNEAYRCQRQLESLDDRMLRDIGLSKAERDISFLRRHNIRPYL</sequence>
<reference evidence="2" key="1">
    <citation type="submission" date="2020-08" db="EMBL/GenBank/DDBJ databases">
        <title>Genomic Encyclopedia of Type Strains, Phase IV (KMG-IV): sequencing the most valuable type-strain genomes for metagenomic binning, comparative biology and taxonomic classification.</title>
        <authorList>
            <person name="Goeker M."/>
        </authorList>
    </citation>
    <scope>NUCLEOTIDE SEQUENCE [LARGE SCALE GENOMIC DNA]</scope>
    <source>
        <strain evidence="2">DSM 105040</strain>
    </source>
</reference>
<protein>
    <submittedName>
        <fullName evidence="2">Uncharacterized protein YjiS (DUF1127 family)</fullName>
    </submittedName>
</protein>
<evidence type="ECO:0000313" key="2">
    <source>
        <dbReference type="EMBL" id="MBB4023285.1"/>
    </source>
</evidence>
<comment type="caution">
    <text evidence="2">The sequence shown here is derived from an EMBL/GenBank/DDBJ whole genome shotgun (WGS) entry which is preliminary data.</text>
</comment>